<evidence type="ECO:0000313" key="1">
    <source>
        <dbReference type="EMBL" id="MBB3924502.1"/>
    </source>
</evidence>
<dbReference type="Proteomes" id="UP000571950">
    <property type="component" value="Unassembled WGS sequence"/>
</dbReference>
<reference evidence="1 2" key="1">
    <citation type="submission" date="2020-08" db="EMBL/GenBank/DDBJ databases">
        <title>Genomic Encyclopedia of Type Strains, Phase IV (KMG-IV): sequencing the most valuable type-strain genomes for metagenomic binning, comparative biology and taxonomic classification.</title>
        <authorList>
            <person name="Goeker M."/>
        </authorList>
    </citation>
    <scope>NUCLEOTIDE SEQUENCE [LARGE SCALE GENOMIC DNA]</scope>
    <source>
        <strain evidence="1 2">DSM 26189</strain>
    </source>
</reference>
<evidence type="ECO:0008006" key="3">
    <source>
        <dbReference type="Google" id="ProtNLM"/>
    </source>
</evidence>
<accession>A0A7W6BJ56</accession>
<organism evidence="1 2">
    <name type="scientific">Sphingobium jiangsuense</name>
    <dbReference type="NCBI Taxonomy" id="870476"/>
    <lineage>
        <taxon>Bacteria</taxon>
        <taxon>Pseudomonadati</taxon>
        <taxon>Pseudomonadota</taxon>
        <taxon>Alphaproteobacteria</taxon>
        <taxon>Sphingomonadales</taxon>
        <taxon>Sphingomonadaceae</taxon>
        <taxon>Sphingobium</taxon>
    </lineage>
</organism>
<dbReference type="AlphaFoldDB" id="A0A7W6BJ56"/>
<sequence length="134" mass="15882">MQGTMRAEHDALRTMVREFAEFLNGPLPQDMADASKRRLEFSRLFRSHIVAERDYARACLQYADKSVHALMEEYSRAFHALYFDYSRHIQHWGLDRVREDWRGYGKAVGELRERFLKLMDWEDAEILPALAVTE</sequence>
<proteinExistence type="predicted"/>
<name>A0A7W6BJ56_9SPHN</name>
<dbReference type="EMBL" id="JACIDT010000001">
    <property type="protein sequence ID" value="MBB3924502.1"/>
    <property type="molecule type" value="Genomic_DNA"/>
</dbReference>
<comment type="caution">
    <text evidence="1">The sequence shown here is derived from an EMBL/GenBank/DDBJ whole genome shotgun (WGS) entry which is preliminary data.</text>
</comment>
<keyword evidence="2" id="KW-1185">Reference proteome</keyword>
<gene>
    <name evidence="1" type="ORF">GGR43_000196</name>
</gene>
<protein>
    <recommendedName>
        <fullName evidence="3">Hemerythrin-like domain-containing protein</fullName>
    </recommendedName>
</protein>
<evidence type="ECO:0000313" key="2">
    <source>
        <dbReference type="Proteomes" id="UP000571950"/>
    </source>
</evidence>